<evidence type="ECO:0000313" key="2">
    <source>
        <dbReference type="Proteomes" id="UP001610432"/>
    </source>
</evidence>
<dbReference type="GeneID" id="98147374"/>
<evidence type="ECO:0000313" key="1">
    <source>
        <dbReference type="EMBL" id="KAL2870214.1"/>
    </source>
</evidence>
<dbReference type="EMBL" id="JBFXLQ010000006">
    <property type="protein sequence ID" value="KAL2870214.1"/>
    <property type="molecule type" value="Genomic_DNA"/>
</dbReference>
<name>A0ABR4M0B4_9EURO</name>
<dbReference type="PANTHER" id="PTHR33488:SF2">
    <property type="entry name" value="EARLY ENDOSOME ANTIGEN 1-LIKE"/>
    <property type="match status" value="1"/>
</dbReference>
<protein>
    <submittedName>
        <fullName evidence="1">Uncharacterized protein</fullName>
    </submittedName>
</protein>
<organism evidence="1 2">
    <name type="scientific">Aspergillus lucknowensis</name>
    <dbReference type="NCBI Taxonomy" id="176173"/>
    <lineage>
        <taxon>Eukaryota</taxon>
        <taxon>Fungi</taxon>
        <taxon>Dikarya</taxon>
        <taxon>Ascomycota</taxon>
        <taxon>Pezizomycotina</taxon>
        <taxon>Eurotiomycetes</taxon>
        <taxon>Eurotiomycetidae</taxon>
        <taxon>Eurotiales</taxon>
        <taxon>Aspergillaceae</taxon>
        <taxon>Aspergillus</taxon>
        <taxon>Aspergillus subgen. Nidulantes</taxon>
    </lineage>
</organism>
<keyword evidence="2" id="KW-1185">Reference proteome</keyword>
<dbReference type="PANTHER" id="PTHR33488">
    <property type="entry name" value="ZGC:162509"/>
    <property type="match status" value="1"/>
</dbReference>
<reference evidence="1 2" key="1">
    <citation type="submission" date="2024-07" db="EMBL/GenBank/DDBJ databases">
        <title>Section-level genome sequencing and comparative genomics of Aspergillus sections Usti and Cavernicolus.</title>
        <authorList>
            <consortium name="Lawrence Berkeley National Laboratory"/>
            <person name="Nybo J.L."/>
            <person name="Vesth T.C."/>
            <person name="Theobald S."/>
            <person name="Frisvad J.C."/>
            <person name="Larsen T.O."/>
            <person name="Kjaerboelling I."/>
            <person name="Rothschild-Mancinelli K."/>
            <person name="Lyhne E.K."/>
            <person name="Kogle M.E."/>
            <person name="Barry K."/>
            <person name="Clum A."/>
            <person name="Na H."/>
            <person name="Ledsgaard L."/>
            <person name="Lin J."/>
            <person name="Lipzen A."/>
            <person name="Kuo A."/>
            <person name="Riley R."/>
            <person name="Mondo S."/>
            <person name="Labutti K."/>
            <person name="Haridas S."/>
            <person name="Pangalinan J."/>
            <person name="Salamov A.A."/>
            <person name="Simmons B.A."/>
            <person name="Magnuson J.K."/>
            <person name="Chen J."/>
            <person name="Drula E."/>
            <person name="Henrissat B."/>
            <person name="Wiebenga A."/>
            <person name="Lubbers R.J."/>
            <person name="Gomes A.C."/>
            <person name="Macurrencykelacurrency M.R."/>
            <person name="Stajich J."/>
            <person name="Grigoriev I.V."/>
            <person name="Mortensen U.H."/>
            <person name="De Vries R.P."/>
            <person name="Baker S.E."/>
            <person name="Andersen M.R."/>
        </authorList>
    </citation>
    <scope>NUCLEOTIDE SEQUENCE [LARGE SCALE GENOMIC DNA]</scope>
    <source>
        <strain evidence="1 2">CBS 449.75</strain>
    </source>
</reference>
<sequence length="268" mass="30076">MNDALMSTQTELTKLQIELKALANKKLTLDDVRRVLRDCVLHLSKLKDNLATLILFFSMISRLIDAAVKYEVAPFKSYVQAGSEARVDGKLLEQLELENIYSYALNVAAHFELYVDIANMYIKANDDYITPGFKLVDEMARIDDKETVTSRTMKLSKYSQDAQQGIRNTIRNKTNKLIEGYGSRIKEFENALADPTLPQLPPEDQDAIVQGAEEAQAPKAVRDRHQGQLAAVTNDGMIAEKEQVIAAEKMRIQAAEADDDGGDYWNSD</sequence>
<accession>A0ABR4M0B4</accession>
<comment type="caution">
    <text evidence="1">The sequence shown here is derived from an EMBL/GenBank/DDBJ whole genome shotgun (WGS) entry which is preliminary data.</text>
</comment>
<dbReference type="RefSeq" id="XP_070889193.1">
    <property type="nucleotide sequence ID" value="XM_071032302.1"/>
</dbReference>
<proteinExistence type="predicted"/>
<dbReference type="Proteomes" id="UP001610432">
    <property type="component" value="Unassembled WGS sequence"/>
</dbReference>
<gene>
    <name evidence="1" type="ORF">BJX67DRAFT_378206</name>
</gene>